<dbReference type="Proteomes" id="UP001317779">
    <property type="component" value="Chromosome"/>
</dbReference>
<name>A0ABM8E1X5_9MICO</name>
<dbReference type="PANTHER" id="PTHR35010">
    <property type="entry name" value="BLL4672 PROTEIN-RELATED"/>
    <property type="match status" value="1"/>
</dbReference>
<dbReference type="Pfam" id="PF17765">
    <property type="entry name" value="MLTR_LBD"/>
    <property type="match status" value="1"/>
</dbReference>
<feature type="domain" description="HTH cro/C1-type" evidence="1">
    <location>
        <begin position="31"/>
        <end position="83"/>
    </location>
</feature>
<accession>A0ABM8E1X5</accession>
<dbReference type="PROSITE" id="PS50943">
    <property type="entry name" value="HTH_CROC1"/>
    <property type="match status" value="1"/>
</dbReference>
<dbReference type="Gene3D" id="3.30.450.180">
    <property type="match status" value="1"/>
</dbReference>
<evidence type="ECO:0000259" key="1">
    <source>
        <dbReference type="PROSITE" id="PS50943"/>
    </source>
</evidence>
<dbReference type="InterPro" id="IPR041413">
    <property type="entry name" value="MLTR_LBD"/>
</dbReference>
<dbReference type="Pfam" id="PF13560">
    <property type="entry name" value="HTH_31"/>
    <property type="match status" value="1"/>
</dbReference>
<dbReference type="InterPro" id="IPR001387">
    <property type="entry name" value="Cro/C1-type_HTH"/>
</dbReference>
<proteinExistence type="predicted"/>
<dbReference type="Gene3D" id="1.10.260.40">
    <property type="entry name" value="lambda repressor-like DNA-binding domains"/>
    <property type="match status" value="1"/>
</dbReference>
<evidence type="ECO:0000313" key="3">
    <source>
        <dbReference type="Proteomes" id="UP001317779"/>
    </source>
</evidence>
<protein>
    <submittedName>
        <fullName evidence="2">Transcriptional regulator</fullName>
    </submittedName>
</protein>
<dbReference type="InterPro" id="IPR010982">
    <property type="entry name" value="Lambda_DNA-bd_dom_sf"/>
</dbReference>
<keyword evidence="3" id="KW-1185">Reference proteome</keyword>
<dbReference type="PANTHER" id="PTHR35010:SF2">
    <property type="entry name" value="BLL4672 PROTEIN"/>
    <property type="match status" value="1"/>
</dbReference>
<dbReference type="CDD" id="cd00093">
    <property type="entry name" value="HTH_XRE"/>
    <property type="match status" value="1"/>
</dbReference>
<dbReference type="RefSeq" id="WP_263797472.1">
    <property type="nucleotide sequence ID" value="NZ_AP027141.1"/>
</dbReference>
<dbReference type="SMART" id="SM00530">
    <property type="entry name" value="HTH_XRE"/>
    <property type="match status" value="1"/>
</dbReference>
<sequence length="270" mass="29759">MPAPRPLGDYLRARRELLHPADVGLQPGVGLRRVPGLRRSEVAALAAISTEYYVKLEQGQETRPTDQVLDALSRALKLDATASSYLRSLARLVGRPADAGTPPAVERTRWLIDSWPMTAAMILTRHSDIVAVNPLMGTLIDGYRVGRNALVVLLLDGGMRELYLDWEGLSMRSIALFRSRTGLDLDDPRVQELVEEMTQGSARFRELWHRHDIGGMTAGTHPMRHPAAGHLSLQYAHLPLVGTDDYSLFLYYAEPGTATESALADLASGR</sequence>
<evidence type="ECO:0000313" key="2">
    <source>
        <dbReference type="EMBL" id="BDV31943.1"/>
    </source>
</evidence>
<dbReference type="EMBL" id="AP027141">
    <property type="protein sequence ID" value="BDV31943.1"/>
    <property type="molecule type" value="Genomic_DNA"/>
</dbReference>
<gene>
    <name evidence="2" type="ORF">Microterr_26030</name>
</gene>
<dbReference type="SUPFAM" id="SSF47413">
    <property type="entry name" value="lambda repressor-like DNA-binding domains"/>
    <property type="match status" value="1"/>
</dbReference>
<reference evidence="2 3" key="1">
    <citation type="submission" date="2022-12" db="EMBL/GenBank/DDBJ databases">
        <title>Microbacterium terricola strain KV-448 chromosome, complete genome.</title>
        <authorList>
            <person name="Oshima T."/>
            <person name="Moriya T."/>
            <person name="Bessho Y."/>
        </authorList>
    </citation>
    <scope>NUCLEOTIDE SEQUENCE [LARGE SCALE GENOMIC DNA]</scope>
    <source>
        <strain evidence="2 3">KV-448</strain>
    </source>
</reference>
<organism evidence="2 3">
    <name type="scientific">Microbacterium terricola</name>
    <dbReference type="NCBI Taxonomy" id="344163"/>
    <lineage>
        <taxon>Bacteria</taxon>
        <taxon>Bacillati</taxon>
        <taxon>Actinomycetota</taxon>
        <taxon>Actinomycetes</taxon>
        <taxon>Micrococcales</taxon>
        <taxon>Microbacteriaceae</taxon>
        <taxon>Microbacterium</taxon>
    </lineage>
</organism>